<dbReference type="Pfam" id="PF14552">
    <property type="entry name" value="Tautomerase_2"/>
    <property type="match status" value="1"/>
</dbReference>
<name>A0AAU1ULQ7_9ACTN</name>
<protein>
    <submittedName>
        <fullName evidence="1">Tautomerase family protein</fullName>
    </submittedName>
</protein>
<dbReference type="InterPro" id="IPR037479">
    <property type="entry name" value="Tauto_MSAD"/>
</dbReference>
<dbReference type="InterPro" id="IPR014347">
    <property type="entry name" value="Tautomerase/MIF_sf"/>
</dbReference>
<dbReference type="PANTHER" id="PTHR38460:SF1">
    <property type="entry name" value="TAUTOMERASE YOLI-RELATED"/>
    <property type="match status" value="1"/>
</dbReference>
<dbReference type="EMBL" id="CP108195">
    <property type="protein sequence ID" value="WTS18209.1"/>
    <property type="molecule type" value="Genomic_DNA"/>
</dbReference>
<proteinExistence type="predicted"/>
<evidence type="ECO:0000313" key="1">
    <source>
        <dbReference type="EMBL" id="WTS18209.1"/>
    </source>
</evidence>
<accession>A0AAU1ULQ7</accession>
<reference evidence="1" key="1">
    <citation type="submission" date="2022-10" db="EMBL/GenBank/DDBJ databases">
        <title>The complete genomes of actinobacterial strains from the NBC collection.</title>
        <authorList>
            <person name="Joergensen T.S."/>
            <person name="Alvarez Arevalo M."/>
            <person name="Sterndorff E.B."/>
            <person name="Faurdal D."/>
            <person name="Vuksanovic O."/>
            <person name="Mourched A.-S."/>
            <person name="Charusanti P."/>
            <person name="Shaw S."/>
            <person name="Blin K."/>
            <person name="Weber T."/>
        </authorList>
    </citation>
    <scope>NUCLEOTIDE SEQUENCE</scope>
    <source>
        <strain evidence="1">NBC_00119</strain>
    </source>
</reference>
<organism evidence="1">
    <name type="scientific">Streptomyces sp. NBC_00119</name>
    <dbReference type="NCBI Taxonomy" id="2975659"/>
    <lineage>
        <taxon>Bacteria</taxon>
        <taxon>Bacillati</taxon>
        <taxon>Actinomycetota</taxon>
        <taxon>Actinomycetes</taxon>
        <taxon>Kitasatosporales</taxon>
        <taxon>Streptomycetaceae</taxon>
        <taxon>Streptomyces</taxon>
    </lineage>
</organism>
<sequence>MPLARIDLLEGKSEEYKRTIADVVYDQMIIHLGVPEDRFQVISEHKPGNLIADPDYLGIHRSENVVFIQLVFLDVATPEQKGNFYKGVVGELNKRLQLRTEDVFFNLQTVQPADWSMGNGEVTYGKGVPADRLDPNSVPADFKWPDSIRA</sequence>
<dbReference type="AlphaFoldDB" id="A0AAU1ULQ7"/>
<dbReference type="PANTHER" id="PTHR38460">
    <property type="entry name" value="TAUTOMERASE YOLI-RELATED"/>
    <property type="match status" value="1"/>
</dbReference>
<gene>
    <name evidence="1" type="ORF">OHU69_48885</name>
</gene>
<dbReference type="Gene3D" id="3.30.429.10">
    <property type="entry name" value="Macrophage Migration Inhibitory Factor"/>
    <property type="match status" value="1"/>
</dbReference>
<dbReference type="SUPFAM" id="SSF55331">
    <property type="entry name" value="Tautomerase/MIF"/>
    <property type="match status" value="1"/>
</dbReference>